<sequence length="297" mass="35022">MIRTTLLIIKYTLLSWFSRKFSWIKRFWKVKKGQPAQEQLNEERVLAYKPGYSDKYDHLFPLLSSSPKILVNSLIWDPICKRVNNGYNLPHSETLNLLKSMNGDHYNWLFSKINHTPDLFVDHNLWTKTLKQIPENYQIPYKELLKVFETMSSTHYNQLFNNPLDAPQIFVNGTWKSIESVLPRTFSLPAPETIGIFKQMNSDNLNSVFLTPNNTPNVFIQHEIWNPMINRFPKEYRIPDVRGAEILDRFDGRHYKHLFLEPGSSNDLVTIDHSVWDVIEKELPENYTLPIPLNEKF</sequence>
<accession>A0A917S269</accession>
<protein>
    <submittedName>
        <fullName evidence="1">Uncharacterized protein</fullName>
    </submittedName>
</protein>
<reference evidence="1" key="1">
    <citation type="journal article" date="2014" name="Int. J. Syst. Evol. Microbiol.">
        <title>Complete genome sequence of Corynebacterium casei LMG S-19264T (=DSM 44701T), isolated from a smear-ripened cheese.</title>
        <authorList>
            <consortium name="US DOE Joint Genome Institute (JGI-PGF)"/>
            <person name="Walter F."/>
            <person name="Albersmeier A."/>
            <person name="Kalinowski J."/>
            <person name="Ruckert C."/>
        </authorList>
    </citation>
    <scope>NUCLEOTIDE SEQUENCE</scope>
    <source>
        <strain evidence="1">JCM 15325</strain>
    </source>
</reference>
<reference evidence="1" key="2">
    <citation type="submission" date="2020-09" db="EMBL/GenBank/DDBJ databases">
        <authorList>
            <person name="Sun Q."/>
            <person name="Ohkuma M."/>
        </authorList>
    </citation>
    <scope>NUCLEOTIDE SEQUENCE</scope>
    <source>
        <strain evidence="1">JCM 15325</strain>
    </source>
</reference>
<comment type="caution">
    <text evidence="1">The sequence shown here is derived from an EMBL/GenBank/DDBJ whole genome shotgun (WGS) entry which is preliminary data.</text>
</comment>
<dbReference type="AlphaFoldDB" id="A0A917S269"/>
<dbReference type="RefSeq" id="WP_188802123.1">
    <property type="nucleotide sequence ID" value="NZ_BMOK01000004.1"/>
</dbReference>
<dbReference type="EMBL" id="BMOK01000004">
    <property type="protein sequence ID" value="GGL48934.1"/>
    <property type="molecule type" value="Genomic_DNA"/>
</dbReference>
<dbReference type="Proteomes" id="UP000654670">
    <property type="component" value="Unassembled WGS sequence"/>
</dbReference>
<organism evidence="1 2">
    <name type="scientific">Sporolactobacillus putidus</name>
    <dbReference type="NCBI Taxonomy" id="492735"/>
    <lineage>
        <taxon>Bacteria</taxon>
        <taxon>Bacillati</taxon>
        <taxon>Bacillota</taxon>
        <taxon>Bacilli</taxon>
        <taxon>Bacillales</taxon>
        <taxon>Sporolactobacillaceae</taxon>
        <taxon>Sporolactobacillus</taxon>
    </lineage>
</organism>
<evidence type="ECO:0000313" key="1">
    <source>
        <dbReference type="EMBL" id="GGL48934.1"/>
    </source>
</evidence>
<gene>
    <name evidence="1" type="ORF">GCM10007968_11330</name>
</gene>
<name>A0A917S269_9BACL</name>
<keyword evidence="2" id="KW-1185">Reference proteome</keyword>
<evidence type="ECO:0000313" key="2">
    <source>
        <dbReference type="Proteomes" id="UP000654670"/>
    </source>
</evidence>
<proteinExistence type="predicted"/>